<dbReference type="RefSeq" id="WP_207299256.1">
    <property type="nucleotide sequence ID" value="NZ_CP071444.1"/>
</dbReference>
<dbReference type="GO" id="GO:0003677">
    <property type="term" value="F:DNA binding"/>
    <property type="evidence" value="ECO:0007669"/>
    <property type="project" value="InterPro"/>
</dbReference>
<dbReference type="EMBL" id="CP071444">
    <property type="protein sequence ID" value="QSX07914.1"/>
    <property type="molecule type" value="Genomic_DNA"/>
</dbReference>
<dbReference type="SMART" id="SM01321">
    <property type="entry name" value="Y1_Tnp"/>
    <property type="match status" value="1"/>
</dbReference>
<evidence type="ECO:0000313" key="3">
    <source>
        <dbReference type="Proteomes" id="UP000663499"/>
    </source>
</evidence>
<dbReference type="GO" id="GO:0004803">
    <property type="term" value="F:transposase activity"/>
    <property type="evidence" value="ECO:0007669"/>
    <property type="project" value="InterPro"/>
</dbReference>
<evidence type="ECO:0000313" key="2">
    <source>
        <dbReference type="EMBL" id="QSX07914.1"/>
    </source>
</evidence>
<dbReference type="Proteomes" id="UP000663499">
    <property type="component" value="Chromosome"/>
</dbReference>
<name>A0A975AHS2_9FIRM</name>
<dbReference type="Pfam" id="PF13384">
    <property type="entry name" value="HTH_23"/>
    <property type="match status" value="1"/>
</dbReference>
<dbReference type="Gene3D" id="3.30.70.1290">
    <property type="entry name" value="Transposase IS200-like"/>
    <property type="match status" value="1"/>
</dbReference>
<sequence>MARIPRKECKSRYYHILVEGRTDKDIFADPSDKEKMLEIMERVLEESNVSVYAYCIMDNHAHFIVQEGEGDISRFMKRINGSYAVYYNRKYGERGQVFYDRFKSENIRDMEHLMRVMRFIHNNPVNSGSVPKQRDYPWSSYRQYVLSIQRSSLLKKEHILVWFSRDQKVAMDKFVVFMQEKSNDIYLDLEESIEKTVQGMIRKYLTKNHLQLEELGYKENVLHRDRLIQLVREVGGFSIRKIADLLQLNRGTVYNVLSRSNKPGEERND</sequence>
<keyword evidence="3" id="KW-1185">Reference proteome</keyword>
<dbReference type="PANTHER" id="PTHR34322:SF2">
    <property type="entry name" value="TRANSPOSASE IS200-LIKE DOMAIN-CONTAINING PROTEIN"/>
    <property type="match status" value="1"/>
</dbReference>
<dbReference type="GO" id="GO:0006313">
    <property type="term" value="P:DNA transposition"/>
    <property type="evidence" value="ECO:0007669"/>
    <property type="project" value="InterPro"/>
</dbReference>
<dbReference type="KEGG" id="alka:J0B03_08865"/>
<dbReference type="AlphaFoldDB" id="A0A975AHS2"/>
<evidence type="ECO:0000259" key="1">
    <source>
        <dbReference type="SMART" id="SM01321"/>
    </source>
</evidence>
<gene>
    <name evidence="2" type="ORF">J0B03_08865</name>
</gene>
<reference evidence="2" key="1">
    <citation type="submission" date="2021-03" db="EMBL/GenBank/DDBJ databases">
        <title>Alkalibacter marinus sp. nov., isolated from tidal flat sediment.</title>
        <authorList>
            <person name="Namirimu T."/>
            <person name="Yang J.-A."/>
            <person name="Yang S.-H."/>
            <person name="Kim Y.-J."/>
            <person name="Kwon K.K."/>
        </authorList>
    </citation>
    <scope>NUCLEOTIDE SEQUENCE</scope>
    <source>
        <strain evidence="2">ES005</strain>
    </source>
</reference>
<protein>
    <submittedName>
        <fullName evidence="2">Transposase</fullName>
    </submittedName>
</protein>
<proteinExistence type="predicted"/>
<organism evidence="2 3">
    <name type="scientific">Alkalibacter rhizosphaerae</name>
    <dbReference type="NCBI Taxonomy" id="2815577"/>
    <lineage>
        <taxon>Bacteria</taxon>
        <taxon>Bacillati</taxon>
        <taxon>Bacillota</taxon>
        <taxon>Clostridia</taxon>
        <taxon>Eubacteriales</taxon>
        <taxon>Eubacteriaceae</taxon>
        <taxon>Alkalibacter</taxon>
    </lineage>
</organism>
<dbReference type="PANTHER" id="PTHR34322">
    <property type="entry name" value="TRANSPOSASE, Y1_TNP DOMAIN-CONTAINING"/>
    <property type="match status" value="1"/>
</dbReference>
<accession>A0A975AHS2</accession>
<dbReference type="InterPro" id="IPR036515">
    <property type="entry name" value="Transposase_17_sf"/>
</dbReference>
<feature type="domain" description="Transposase IS200-like" evidence="1">
    <location>
        <begin position="9"/>
        <end position="123"/>
    </location>
</feature>
<dbReference type="InterPro" id="IPR002686">
    <property type="entry name" value="Transposase_17"/>
</dbReference>
<dbReference type="Pfam" id="PF01797">
    <property type="entry name" value="Y1_Tnp"/>
    <property type="match status" value="1"/>
</dbReference>
<dbReference type="SUPFAM" id="SSF143422">
    <property type="entry name" value="Transposase IS200-like"/>
    <property type="match status" value="1"/>
</dbReference>